<dbReference type="PANTHER" id="PTHR43537">
    <property type="entry name" value="TRANSCRIPTIONAL REGULATOR, GNTR FAMILY"/>
    <property type="match status" value="1"/>
</dbReference>
<evidence type="ECO:0000259" key="4">
    <source>
        <dbReference type="PROSITE" id="PS50949"/>
    </source>
</evidence>
<accession>A0ABU8MD00</accession>
<evidence type="ECO:0000256" key="2">
    <source>
        <dbReference type="ARBA" id="ARBA00023125"/>
    </source>
</evidence>
<evidence type="ECO:0000256" key="1">
    <source>
        <dbReference type="ARBA" id="ARBA00023015"/>
    </source>
</evidence>
<gene>
    <name evidence="5" type="ORF">WCD58_28945</name>
</gene>
<dbReference type="InterPro" id="IPR011711">
    <property type="entry name" value="GntR_C"/>
</dbReference>
<dbReference type="CDD" id="cd07377">
    <property type="entry name" value="WHTH_GntR"/>
    <property type="match status" value="1"/>
</dbReference>
<dbReference type="SMART" id="SM00345">
    <property type="entry name" value="HTH_GNTR"/>
    <property type="match status" value="1"/>
</dbReference>
<evidence type="ECO:0000256" key="3">
    <source>
        <dbReference type="ARBA" id="ARBA00023163"/>
    </source>
</evidence>
<dbReference type="PANTHER" id="PTHR43537:SF24">
    <property type="entry name" value="GLUCONATE OPERON TRANSCRIPTIONAL REPRESSOR"/>
    <property type="match status" value="1"/>
</dbReference>
<dbReference type="RefSeq" id="WP_337706593.1">
    <property type="nucleotide sequence ID" value="NZ_JBBEGM010000016.1"/>
</dbReference>
<keyword evidence="6" id="KW-1185">Reference proteome</keyword>
<dbReference type="InterPro" id="IPR000524">
    <property type="entry name" value="Tscrpt_reg_HTH_GntR"/>
</dbReference>
<evidence type="ECO:0000313" key="5">
    <source>
        <dbReference type="EMBL" id="MEJ2865220.1"/>
    </source>
</evidence>
<organism evidence="5 6">
    <name type="scientific">Actinomycetospora flava</name>
    <dbReference type="NCBI Taxonomy" id="3129232"/>
    <lineage>
        <taxon>Bacteria</taxon>
        <taxon>Bacillati</taxon>
        <taxon>Actinomycetota</taxon>
        <taxon>Actinomycetes</taxon>
        <taxon>Pseudonocardiales</taxon>
        <taxon>Pseudonocardiaceae</taxon>
        <taxon>Actinomycetospora</taxon>
    </lineage>
</organism>
<dbReference type="Gene3D" id="1.20.120.530">
    <property type="entry name" value="GntR ligand-binding domain-like"/>
    <property type="match status" value="1"/>
</dbReference>
<keyword evidence="2" id="KW-0238">DNA-binding</keyword>
<reference evidence="5 6" key="1">
    <citation type="submission" date="2024-03" db="EMBL/GenBank/DDBJ databases">
        <title>Actinomycetospora sp. OC33-EN07, a novel actinomycete isolated from wild orchid (Aerides multiflora).</title>
        <authorList>
            <person name="Suriyachadkun C."/>
        </authorList>
    </citation>
    <scope>NUCLEOTIDE SEQUENCE [LARGE SCALE GENOMIC DNA]</scope>
    <source>
        <strain evidence="5 6">OC33-EN07</strain>
    </source>
</reference>
<dbReference type="Pfam" id="PF00392">
    <property type="entry name" value="GntR"/>
    <property type="match status" value="1"/>
</dbReference>
<feature type="domain" description="HTH gntR-type" evidence="4">
    <location>
        <begin position="19"/>
        <end position="86"/>
    </location>
</feature>
<sequence>MSIGELIGGRDGLRIPDPRQTSVSVHTYLRDLIISGDLPPGTQLKQAELARVLAVSRTPLREAFRMLQEEGLISAEPNQRSRVVGLDAEELDSLYAARVTLEALGARLTAGKLSREELRSATAAFREMERTYRAGDMASWTVAHRSFHRLLVGRCGATVLRTINSYAQQSERYVRIDQNQHGNDFPARQQEHQAILDAVRAGDGGAAVMAMAHHLAGTARRVVDGHAPGHGTPCVDAALSLLLEGASGPPATAPVGSATQER</sequence>
<dbReference type="SUPFAM" id="SSF48008">
    <property type="entry name" value="GntR ligand-binding domain-like"/>
    <property type="match status" value="1"/>
</dbReference>
<dbReference type="EMBL" id="JBBEGM010000016">
    <property type="protein sequence ID" value="MEJ2865220.1"/>
    <property type="molecule type" value="Genomic_DNA"/>
</dbReference>
<name>A0ABU8MD00_9PSEU</name>
<dbReference type="PRINTS" id="PR00035">
    <property type="entry name" value="HTHGNTR"/>
</dbReference>
<dbReference type="Pfam" id="PF07729">
    <property type="entry name" value="FCD"/>
    <property type="match status" value="1"/>
</dbReference>
<comment type="caution">
    <text evidence="5">The sequence shown here is derived from an EMBL/GenBank/DDBJ whole genome shotgun (WGS) entry which is preliminary data.</text>
</comment>
<dbReference type="PROSITE" id="PS50949">
    <property type="entry name" value="HTH_GNTR"/>
    <property type="match status" value="1"/>
</dbReference>
<dbReference type="InterPro" id="IPR036390">
    <property type="entry name" value="WH_DNA-bd_sf"/>
</dbReference>
<proteinExistence type="predicted"/>
<dbReference type="SUPFAM" id="SSF46785">
    <property type="entry name" value="Winged helix' DNA-binding domain"/>
    <property type="match status" value="1"/>
</dbReference>
<dbReference type="InterPro" id="IPR036388">
    <property type="entry name" value="WH-like_DNA-bd_sf"/>
</dbReference>
<keyword evidence="1" id="KW-0805">Transcription regulation</keyword>
<keyword evidence="3" id="KW-0804">Transcription</keyword>
<dbReference type="InterPro" id="IPR008920">
    <property type="entry name" value="TF_FadR/GntR_C"/>
</dbReference>
<dbReference type="Gene3D" id="1.10.10.10">
    <property type="entry name" value="Winged helix-like DNA-binding domain superfamily/Winged helix DNA-binding domain"/>
    <property type="match status" value="1"/>
</dbReference>
<dbReference type="SMART" id="SM00895">
    <property type="entry name" value="FCD"/>
    <property type="match status" value="1"/>
</dbReference>
<dbReference type="Proteomes" id="UP001369736">
    <property type="component" value="Unassembled WGS sequence"/>
</dbReference>
<evidence type="ECO:0000313" key="6">
    <source>
        <dbReference type="Proteomes" id="UP001369736"/>
    </source>
</evidence>
<protein>
    <submittedName>
        <fullName evidence="5">GntR family transcriptional regulator</fullName>
    </submittedName>
</protein>